<evidence type="ECO:0000313" key="1">
    <source>
        <dbReference type="EMBL" id="MBS2968524.1"/>
    </source>
</evidence>
<accession>A0ABS5LDN4</accession>
<dbReference type="InterPro" id="IPR025072">
    <property type="entry name" value="Fur_reg_FbpA"/>
</dbReference>
<sequence length="60" mass="7084">MSNLLKFALEEQRNYYSQKLLAIGVYNNDVLQKMTISELKNEYVYFYHSIPAIKRKPATP</sequence>
<dbReference type="RefSeq" id="WP_211557389.1">
    <property type="nucleotide sequence ID" value="NZ_JAGVRK010000001.1"/>
</dbReference>
<dbReference type="Proteomes" id="UP000682403">
    <property type="component" value="Unassembled WGS sequence"/>
</dbReference>
<dbReference type="Pfam" id="PF13076">
    <property type="entry name" value="Fur_reg_FbpA"/>
    <property type="match status" value="1"/>
</dbReference>
<keyword evidence="2" id="KW-1185">Reference proteome</keyword>
<evidence type="ECO:0000313" key="2">
    <source>
        <dbReference type="Proteomes" id="UP000682403"/>
    </source>
</evidence>
<dbReference type="EMBL" id="JAGVRK010000001">
    <property type="protein sequence ID" value="MBS2968524.1"/>
    <property type="molecule type" value="Genomic_DNA"/>
</dbReference>
<gene>
    <name evidence="1" type="ORF">J9317_07105</name>
</gene>
<protein>
    <submittedName>
        <fullName evidence="1">Fur-regulated basic protein FbpA</fullName>
    </submittedName>
</protein>
<name>A0ABS5LDN4_9BACI</name>
<comment type="caution">
    <text evidence="1">The sequence shown here is derived from an EMBL/GenBank/DDBJ whole genome shotgun (WGS) entry which is preliminary data.</text>
</comment>
<reference evidence="1 2" key="1">
    <citation type="submission" date="2021-04" db="EMBL/GenBank/DDBJ databases">
        <title>Metabacillus sp. strain KIGAM252 whole genome sequence.</title>
        <authorList>
            <person name="Seo M.-J."/>
            <person name="Cho E.-S."/>
            <person name="Hwang C.Y."/>
            <person name="Yoon D.J."/>
        </authorList>
    </citation>
    <scope>NUCLEOTIDE SEQUENCE [LARGE SCALE GENOMIC DNA]</scope>
    <source>
        <strain evidence="1 2">KIGAM252</strain>
    </source>
</reference>
<proteinExistence type="predicted"/>
<organism evidence="1 2">
    <name type="scientific">Metabacillus flavus</name>
    <dbReference type="NCBI Taxonomy" id="2823519"/>
    <lineage>
        <taxon>Bacteria</taxon>
        <taxon>Bacillati</taxon>
        <taxon>Bacillota</taxon>
        <taxon>Bacilli</taxon>
        <taxon>Bacillales</taxon>
        <taxon>Bacillaceae</taxon>
        <taxon>Metabacillus</taxon>
    </lineage>
</organism>